<keyword evidence="1" id="KW-1133">Transmembrane helix</keyword>
<gene>
    <name evidence="2" type="ORF">EJN90_06550</name>
</gene>
<feature type="transmembrane region" description="Helical" evidence="1">
    <location>
        <begin position="66"/>
        <end position="86"/>
    </location>
</feature>
<dbReference type="EMBL" id="CP034465">
    <property type="protein sequence ID" value="AZP04328.1"/>
    <property type="molecule type" value="Genomic_DNA"/>
</dbReference>
<feature type="transmembrane region" description="Helical" evidence="1">
    <location>
        <begin position="36"/>
        <end position="54"/>
    </location>
</feature>
<name>A0A3Q9BM11_9LACT</name>
<dbReference type="RefSeq" id="WP_126109633.1">
    <property type="nucleotide sequence ID" value="NZ_CP034465.1"/>
</dbReference>
<keyword evidence="1" id="KW-0472">Membrane</keyword>
<keyword evidence="1" id="KW-0812">Transmembrane</keyword>
<feature type="transmembrane region" description="Helical" evidence="1">
    <location>
        <begin position="12"/>
        <end position="30"/>
    </location>
</feature>
<dbReference type="Proteomes" id="UP000273326">
    <property type="component" value="Chromosome"/>
</dbReference>
<organism evidence="2 3">
    <name type="scientific">Jeotgalibaca ciconiae</name>
    <dbReference type="NCBI Taxonomy" id="2496265"/>
    <lineage>
        <taxon>Bacteria</taxon>
        <taxon>Bacillati</taxon>
        <taxon>Bacillota</taxon>
        <taxon>Bacilli</taxon>
        <taxon>Lactobacillales</taxon>
        <taxon>Carnobacteriaceae</taxon>
        <taxon>Jeotgalibaca</taxon>
    </lineage>
</organism>
<sequence>MNTRKLPLKLERFYSFGFLMPLLIILLGMIYFDFFILNNILILGFVYVIGSLFFISKARYGKREWLYSEIIFILKVIVLLTLYSKIV</sequence>
<reference evidence="3" key="1">
    <citation type="submission" date="2018-12" db="EMBL/GenBank/DDBJ databases">
        <title>Complete genome sequencing of Jeotgalibaca sp. H21T32.</title>
        <authorList>
            <person name="Bae J.-W."/>
            <person name="Lee S.-Y."/>
        </authorList>
    </citation>
    <scope>NUCLEOTIDE SEQUENCE [LARGE SCALE GENOMIC DNA]</scope>
    <source>
        <strain evidence="3">H21T32</strain>
    </source>
</reference>
<dbReference type="AlphaFoldDB" id="A0A3Q9BM11"/>
<evidence type="ECO:0000256" key="1">
    <source>
        <dbReference type="SAM" id="Phobius"/>
    </source>
</evidence>
<keyword evidence="3" id="KW-1185">Reference proteome</keyword>
<evidence type="ECO:0000313" key="3">
    <source>
        <dbReference type="Proteomes" id="UP000273326"/>
    </source>
</evidence>
<dbReference type="KEGG" id="jeh:EJN90_06550"/>
<protein>
    <submittedName>
        <fullName evidence="2">Uncharacterized protein</fullName>
    </submittedName>
</protein>
<evidence type="ECO:0000313" key="2">
    <source>
        <dbReference type="EMBL" id="AZP04328.1"/>
    </source>
</evidence>
<proteinExistence type="predicted"/>
<accession>A0A3Q9BM11</accession>